<evidence type="ECO:0000259" key="6">
    <source>
        <dbReference type="SMART" id="SM00925"/>
    </source>
</evidence>
<dbReference type="Gene3D" id="2.40.240.50">
    <property type="entry name" value="Barwin-like endoglucanases"/>
    <property type="match status" value="1"/>
</dbReference>
<evidence type="ECO:0000313" key="7">
    <source>
        <dbReference type="EMBL" id="PLW76247.1"/>
    </source>
</evidence>
<dbReference type="InterPro" id="IPR036908">
    <property type="entry name" value="RlpA-like_sf"/>
</dbReference>
<sequence length="371" mass="40718">MAGLIKTGFTELEGWDEEDHKAAFAAFRHSSSYLLQSPPTSREKSARAQDLLLIAQKAFDCSQDLNAQQARCFFEDNFQPYQLQQHGLLTGYYQPQFEGRRTPDADFCHPLYKRPGDLIPISSKQALAAGFTKETSFARETEQGLAFHLSRSEIMAGGLDGLGLELVWLKDPLDVYIIHIQGSARIVLEDETILRVAFDGKSGHPYQSLGKILIKKGIFSADTITMDGLMAYIKALGDAGSKLLAENPSYIFFKQVQSDGNKLVQDPDQGPVAAAGIPLVAMRSMAVDRHRHTFGLPFWLQTNLPSGENEQTPFNQLVFAHDTGSAITGAARGDLFVGTGAQAGQLAGRLQQQTAFFCLMPIKRTENAEGS</sequence>
<keyword evidence="8" id="KW-1185">Reference proteome</keyword>
<dbReference type="GO" id="GO:0008933">
    <property type="term" value="F:peptidoglycan lytic transglycosylase activity"/>
    <property type="evidence" value="ECO:0007669"/>
    <property type="project" value="TreeGrafter"/>
</dbReference>
<evidence type="ECO:0000313" key="8">
    <source>
        <dbReference type="Proteomes" id="UP000234881"/>
    </source>
</evidence>
<dbReference type="RefSeq" id="WP_101534681.1">
    <property type="nucleotide sequence ID" value="NZ_PKUQ01000031.1"/>
</dbReference>
<keyword evidence="4" id="KW-0961">Cell wall biogenesis/degradation</keyword>
<dbReference type="GO" id="GO:0019867">
    <property type="term" value="C:outer membrane"/>
    <property type="evidence" value="ECO:0007669"/>
    <property type="project" value="InterPro"/>
</dbReference>
<evidence type="ECO:0000256" key="2">
    <source>
        <dbReference type="ARBA" id="ARBA00012587"/>
    </source>
</evidence>
<dbReference type="GO" id="GO:0004553">
    <property type="term" value="F:hydrolase activity, hydrolyzing O-glycosyl compounds"/>
    <property type="evidence" value="ECO:0007669"/>
    <property type="project" value="InterPro"/>
</dbReference>
<keyword evidence="3" id="KW-0456">Lyase</keyword>
<dbReference type="EMBL" id="PKUQ01000031">
    <property type="protein sequence ID" value="PLW76247.1"/>
    <property type="molecule type" value="Genomic_DNA"/>
</dbReference>
<dbReference type="OrthoDB" id="9783686at2"/>
<name>A0A2N5XP94_9HYPH</name>
<dbReference type="InterPro" id="IPR005300">
    <property type="entry name" value="MltA_B"/>
</dbReference>
<proteinExistence type="predicted"/>
<dbReference type="Proteomes" id="UP000234881">
    <property type="component" value="Unassembled WGS sequence"/>
</dbReference>
<dbReference type="GO" id="GO:0009254">
    <property type="term" value="P:peptidoglycan turnover"/>
    <property type="evidence" value="ECO:0007669"/>
    <property type="project" value="InterPro"/>
</dbReference>
<dbReference type="Pfam" id="PF06725">
    <property type="entry name" value="3D"/>
    <property type="match status" value="1"/>
</dbReference>
<dbReference type="Gene3D" id="2.40.40.10">
    <property type="entry name" value="RlpA-like domain"/>
    <property type="match status" value="1"/>
</dbReference>
<dbReference type="SMART" id="SM00925">
    <property type="entry name" value="MltA"/>
    <property type="match status" value="1"/>
</dbReference>
<dbReference type="SUPFAM" id="SSF50685">
    <property type="entry name" value="Barwin-like endoglucanases"/>
    <property type="match status" value="1"/>
</dbReference>
<protein>
    <recommendedName>
        <fullName evidence="2">peptidoglycan lytic exotransglycosylase</fullName>
        <ecNumber evidence="2">4.2.2.n1</ecNumber>
    </recommendedName>
    <alternativeName>
        <fullName evidence="5">Murein hydrolase A</fullName>
    </alternativeName>
</protein>
<dbReference type="GO" id="GO:0071555">
    <property type="term" value="P:cell wall organization"/>
    <property type="evidence" value="ECO:0007669"/>
    <property type="project" value="UniProtKB-KW"/>
</dbReference>
<dbReference type="CDD" id="cd14485">
    <property type="entry name" value="mltA_like_LT_A"/>
    <property type="match status" value="1"/>
</dbReference>
<dbReference type="PANTHER" id="PTHR30124:SF0">
    <property type="entry name" value="MEMBRANE-BOUND LYTIC MUREIN TRANSGLYCOSYLASE A"/>
    <property type="match status" value="1"/>
</dbReference>
<dbReference type="GO" id="GO:0009253">
    <property type="term" value="P:peptidoglycan catabolic process"/>
    <property type="evidence" value="ECO:0007669"/>
    <property type="project" value="TreeGrafter"/>
</dbReference>
<comment type="caution">
    <text evidence="7">The sequence shown here is derived from an EMBL/GenBank/DDBJ whole genome shotgun (WGS) entry which is preliminary data.</text>
</comment>
<evidence type="ECO:0000256" key="4">
    <source>
        <dbReference type="ARBA" id="ARBA00023316"/>
    </source>
</evidence>
<gene>
    <name evidence="7" type="ORF">C0081_15205</name>
</gene>
<dbReference type="EC" id="4.2.2.n1" evidence="2"/>
<dbReference type="AlphaFoldDB" id="A0A2N5XP94"/>
<reference evidence="7 8" key="1">
    <citation type="submission" date="2018-01" db="EMBL/GenBank/DDBJ databases">
        <title>The draft genome sequence of Cohaesibacter sp. H1304.</title>
        <authorList>
            <person name="Wang N.-N."/>
            <person name="Du Z.-J."/>
        </authorList>
    </citation>
    <scope>NUCLEOTIDE SEQUENCE [LARGE SCALE GENOMIC DNA]</scope>
    <source>
        <strain evidence="7 8">H1304</strain>
    </source>
</reference>
<evidence type="ECO:0000256" key="3">
    <source>
        <dbReference type="ARBA" id="ARBA00023239"/>
    </source>
</evidence>
<comment type="catalytic activity">
    <reaction evidence="1">
        <text>Exolytic cleavage of the (1-&gt;4)-beta-glycosidic linkage between N-acetylmuramic acid (MurNAc) and N-acetylglucosamine (GlcNAc) residues in peptidoglycan, from either the reducing or the non-reducing ends of the peptidoglycan chains, with concomitant formation of a 1,6-anhydrobond in the MurNAc residue.</text>
        <dbReference type="EC" id="4.2.2.n1"/>
    </reaction>
</comment>
<dbReference type="InterPro" id="IPR010611">
    <property type="entry name" value="3D_dom"/>
</dbReference>
<dbReference type="PIRSF" id="PIRSF019422">
    <property type="entry name" value="MltA"/>
    <property type="match status" value="1"/>
</dbReference>
<dbReference type="CDD" id="cd14668">
    <property type="entry name" value="mlta_B"/>
    <property type="match status" value="1"/>
</dbReference>
<evidence type="ECO:0000256" key="5">
    <source>
        <dbReference type="ARBA" id="ARBA00030918"/>
    </source>
</evidence>
<dbReference type="Pfam" id="PF03562">
    <property type="entry name" value="MltA"/>
    <property type="match status" value="1"/>
</dbReference>
<accession>A0A2N5XP94</accession>
<feature type="domain" description="Lytic transglycosylase MltA" evidence="6">
    <location>
        <begin position="96"/>
        <end position="254"/>
    </location>
</feature>
<dbReference type="PANTHER" id="PTHR30124">
    <property type="entry name" value="MEMBRANE-BOUND LYTIC MUREIN TRANSGLYCOSYLASE A"/>
    <property type="match status" value="1"/>
</dbReference>
<organism evidence="7 8">
    <name type="scientific">Cohaesibacter celericrescens</name>
    <dbReference type="NCBI Taxonomy" id="2067669"/>
    <lineage>
        <taxon>Bacteria</taxon>
        <taxon>Pseudomonadati</taxon>
        <taxon>Pseudomonadota</taxon>
        <taxon>Alphaproteobacteria</taxon>
        <taxon>Hyphomicrobiales</taxon>
        <taxon>Cohaesibacteraceae</taxon>
    </lineage>
</organism>
<dbReference type="InterPro" id="IPR026044">
    <property type="entry name" value="MltA"/>
</dbReference>
<evidence type="ECO:0000256" key="1">
    <source>
        <dbReference type="ARBA" id="ARBA00001420"/>
    </source>
</evidence>